<feature type="coiled-coil region" evidence="1">
    <location>
        <begin position="344"/>
        <end position="403"/>
    </location>
</feature>
<feature type="region of interest" description="Disordered" evidence="2">
    <location>
        <begin position="420"/>
        <end position="459"/>
    </location>
</feature>
<dbReference type="EMBL" id="ACCL02000002">
    <property type="protein sequence ID" value="EET62425.1"/>
    <property type="molecule type" value="Genomic_DNA"/>
</dbReference>
<keyword evidence="5" id="KW-1185">Reference proteome</keyword>
<feature type="compositionally biased region" description="Basic and acidic residues" evidence="2">
    <location>
        <begin position="420"/>
        <end position="453"/>
    </location>
</feature>
<evidence type="ECO:0000256" key="2">
    <source>
        <dbReference type="SAM" id="MobiDB-lite"/>
    </source>
</evidence>
<evidence type="ECO:0000313" key="5">
    <source>
        <dbReference type="Proteomes" id="UP000005561"/>
    </source>
</evidence>
<dbReference type="Proteomes" id="UP000005561">
    <property type="component" value="Unassembled WGS sequence"/>
</dbReference>
<evidence type="ECO:0000313" key="4">
    <source>
        <dbReference type="EMBL" id="EET62425.1"/>
    </source>
</evidence>
<dbReference type="AlphaFoldDB" id="C6LA18"/>
<sequence length="459" mass="54173">MKQAAGNNKAAHLKYNIHYICNPEKTEGGLYISSNAGFSPETIFCTMMRNKEFWNKPDGSQGFHYMLSFAPDSGVDEKLALQIAEEFCQELLQGRFYYVCAVHNDRPHMHVHITFDSVSKEDGYKFHSPKGDWERRIQPITDRLSRKYGLPELVYDAERKGVHYGEWEKRSAGKKEDIEWKTAYEWDDIIRDDIDEAVAHSHSMEDFFRYLREQKYVIRDGTYLSLRPYGKPQARRTSRLGSGYGKEEIAKRIADNAVTPQIENRYRTYGDWSAMQAVIYAKIKITPGWRMSPFQRQFYRRWNNTVFLRRPGAAQPWKYKKELLEIGKLSDAIRYMTDHDIGSLQDLQQCMDNLEAERDAAGRKLQAERTKLYRSSSAGTEEKTAMQEQVKKYSGLLRQVKKEINLAEYISRKFYEMETEEKEHFQDTDIRLDRNIRQEKHPEEKRRRREASERQTPQK</sequence>
<evidence type="ECO:0000259" key="3">
    <source>
        <dbReference type="Pfam" id="PF03432"/>
    </source>
</evidence>
<comment type="caution">
    <text evidence="4">The sequence shown here is derived from an EMBL/GenBank/DDBJ whole genome shotgun (WGS) entry which is preliminary data.</text>
</comment>
<dbReference type="STRING" id="168384.SAMN05660368_02266"/>
<dbReference type="eggNOG" id="COG3843">
    <property type="taxonomic scope" value="Bacteria"/>
</dbReference>
<feature type="domain" description="MobA/VirD2-like nuclease" evidence="3">
    <location>
        <begin position="19"/>
        <end position="150"/>
    </location>
</feature>
<gene>
    <name evidence="4" type="ORF">BRYFOR_05460</name>
</gene>
<proteinExistence type="predicted"/>
<name>C6LA18_9FIRM</name>
<accession>C6LA18</accession>
<keyword evidence="1" id="KW-0175">Coiled coil</keyword>
<dbReference type="InterPro" id="IPR005094">
    <property type="entry name" value="Endonuclease_MobA/VirD2"/>
</dbReference>
<protein>
    <recommendedName>
        <fullName evidence="3">MobA/VirD2-like nuclease domain-containing protein</fullName>
    </recommendedName>
</protein>
<reference evidence="4" key="1">
    <citation type="submission" date="2009-07" db="EMBL/GenBank/DDBJ databases">
        <authorList>
            <person name="Weinstock G."/>
            <person name="Sodergren E."/>
            <person name="Clifton S."/>
            <person name="Fulton L."/>
            <person name="Fulton B."/>
            <person name="Courtney L."/>
            <person name="Fronick C."/>
            <person name="Harrison M."/>
            <person name="Strong C."/>
            <person name="Farmer C."/>
            <person name="Delahaunty K."/>
            <person name="Markovic C."/>
            <person name="Hall O."/>
            <person name="Minx P."/>
            <person name="Tomlinson C."/>
            <person name="Mitreva M."/>
            <person name="Nelson J."/>
            <person name="Hou S."/>
            <person name="Wollam A."/>
            <person name="Pepin K.H."/>
            <person name="Johnson M."/>
            <person name="Bhonagiri V."/>
            <person name="Nash W.E."/>
            <person name="Warren W."/>
            <person name="Chinwalla A."/>
            <person name="Mardis E.R."/>
            <person name="Wilson R.K."/>
        </authorList>
    </citation>
    <scope>NUCLEOTIDE SEQUENCE [LARGE SCALE GENOMIC DNA]</scope>
    <source>
        <strain evidence="4">DSM 14469</strain>
    </source>
</reference>
<evidence type="ECO:0000256" key="1">
    <source>
        <dbReference type="SAM" id="Coils"/>
    </source>
</evidence>
<dbReference type="Pfam" id="PF03432">
    <property type="entry name" value="Relaxase"/>
    <property type="match status" value="1"/>
</dbReference>
<organism evidence="4 5">
    <name type="scientific">Marvinbryantia formatexigens DSM 14469</name>
    <dbReference type="NCBI Taxonomy" id="478749"/>
    <lineage>
        <taxon>Bacteria</taxon>
        <taxon>Bacillati</taxon>
        <taxon>Bacillota</taxon>
        <taxon>Clostridia</taxon>
        <taxon>Lachnospirales</taxon>
        <taxon>Lachnospiraceae</taxon>
        <taxon>Marvinbryantia</taxon>
    </lineage>
</organism>